<dbReference type="Proteomes" id="UP000434580">
    <property type="component" value="Unassembled WGS sequence"/>
</dbReference>
<accession>A0A5S9QUR6</accession>
<gene>
    <name evidence="2" type="ORF">DPBNPPHM_02702</name>
</gene>
<dbReference type="InterPro" id="IPR003018">
    <property type="entry name" value="GAF"/>
</dbReference>
<dbReference type="EMBL" id="CACSII010000021">
    <property type="protein sequence ID" value="CAA0121152.1"/>
    <property type="molecule type" value="Genomic_DNA"/>
</dbReference>
<name>A0A5S9QUR6_9GAMM</name>
<dbReference type="SMART" id="SM00065">
    <property type="entry name" value="GAF"/>
    <property type="match status" value="1"/>
</dbReference>
<sequence>MYPPGFRQSCNRVVDEGRQRLGLSMGIVSRIQDEQYEIVAVSSKTGVFVADEAFPLKKTYCREVVETGVTLALNAIDSDSTLHNHPLYQSLPLEAYISAPICLGGSVWGTVNFSCMKPRKTAFSIDDITYVELEAKRLAHMLESAGFGTERVRRPH</sequence>
<evidence type="ECO:0000259" key="1">
    <source>
        <dbReference type="SMART" id="SM00065"/>
    </source>
</evidence>
<dbReference type="AlphaFoldDB" id="A0A5S9QUR6"/>
<dbReference type="Gene3D" id="3.30.450.40">
    <property type="match status" value="1"/>
</dbReference>
<proteinExistence type="predicted"/>
<reference evidence="2 3" key="1">
    <citation type="submission" date="2019-11" db="EMBL/GenBank/DDBJ databases">
        <authorList>
            <person name="Holert J."/>
        </authorList>
    </citation>
    <scope>NUCLEOTIDE SEQUENCE [LARGE SCALE GENOMIC DNA]</scope>
    <source>
        <strain evidence="2">BC5_2</strain>
    </source>
</reference>
<protein>
    <recommendedName>
        <fullName evidence="1">GAF domain-containing protein</fullName>
    </recommendedName>
</protein>
<organism evidence="2 3">
    <name type="scientific">BD1-7 clade bacterium</name>
    <dbReference type="NCBI Taxonomy" id="2029982"/>
    <lineage>
        <taxon>Bacteria</taxon>
        <taxon>Pseudomonadati</taxon>
        <taxon>Pseudomonadota</taxon>
        <taxon>Gammaproteobacteria</taxon>
        <taxon>Cellvibrionales</taxon>
        <taxon>Spongiibacteraceae</taxon>
        <taxon>BD1-7 clade</taxon>
    </lineage>
</organism>
<dbReference type="SUPFAM" id="SSF55781">
    <property type="entry name" value="GAF domain-like"/>
    <property type="match status" value="1"/>
</dbReference>
<dbReference type="Pfam" id="PF13185">
    <property type="entry name" value="GAF_2"/>
    <property type="match status" value="1"/>
</dbReference>
<evidence type="ECO:0000313" key="2">
    <source>
        <dbReference type="EMBL" id="CAA0121152.1"/>
    </source>
</evidence>
<feature type="domain" description="GAF" evidence="1">
    <location>
        <begin position="5"/>
        <end position="153"/>
    </location>
</feature>
<dbReference type="OrthoDB" id="9804645at2"/>
<evidence type="ECO:0000313" key="3">
    <source>
        <dbReference type="Proteomes" id="UP000434580"/>
    </source>
</evidence>
<dbReference type="InterPro" id="IPR029016">
    <property type="entry name" value="GAF-like_dom_sf"/>
</dbReference>